<accession>A0A5R9J135</accession>
<keyword evidence="3" id="KW-1185">Reference proteome</keyword>
<dbReference type="EMBL" id="VCDI01000007">
    <property type="protein sequence ID" value="TLU71242.1"/>
    <property type="molecule type" value="Genomic_DNA"/>
</dbReference>
<gene>
    <name evidence="2" type="ORF">FE263_17200</name>
</gene>
<name>A0A5R9J135_9PROT</name>
<feature type="compositionally biased region" description="Low complexity" evidence="1">
    <location>
        <begin position="1"/>
        <end position="42"/>
    </location>
</feature>
<feature type="region of interest" description="Disordered" evidence="1">
    <location>
        <begin position="1"/>
        <end position="103"/>
    </location>
</feature>
<feature type="compositionally biased region" description="Basic and acidic residues" evidence="1">
    <location>
        <begin position="190"/>
        <end position="209"/>
    </location>
</feature>
<dbReference type="AlphaFoldDB" id="A0A5R9J135"/>
<reference evidence="2 3" key="1">
    <citation type="submission" date="2019-05" db="EMBL/GenBank/DDBJ databases">
        <authorList>
            <person name="Pankratov T."/>
            <person name="Grouzdev D."/>
        </authorList>
    </citation>
    <scope>NUCLEOTIDE SEQUENCE [LARGE SCALE GENOMIC DNA]</scope>
    <source>
        <strain evidence="2 3">KEBCLARHB70R</strain>
    </source>
</reference>
<evidence type="ECO:0000313" key="2">
    <source>
        <dbReference type="EMBL" id="TLU71242.1"/>
    </source>
</evidence>
<feature type="region of interest" description="Disordered" evidence="1">
    <location>
        <begin position="146"/>
        <end position="209"/>
    </location>
</feature>
<proteinExistence type="predicted"/>
<evidence type="ECO:0000256" key="1">
    <source>
        <dbReference type="SAM" id="MobiDB-lite"/>
    </source>
</evidence>
<dbReference type="OrthoDB" id="10014485at2"/>
<dbReference type="Proteomes" id="UP000305654">
    <property type="component" value="Unassembled WGS sequence"/>
</dbReference>
<evidence type="ECO:0000313" key="3">
    <source>
        <dbReference type="Proteomes" id="UP000305654"/>
    </source>
</evidence>
<feature type="compositionally biased region" description="Low complexity" evidence="1">
    <location>
        <begin position="56"/>
        <end position="77"/>
    </location>
</feature>
<protein>
    <submittedName>
        <fullName evidence="2">Uncharacterized protein</fullName>
    </submittedName>
</protein>
<feature type="compositionally biased region" description="Basic and acidic residues" evidence="1">
    <location>
        <begin position="91"/>
        <end position="102"/>
    </location>
</feature>
<comment type="caution">
    <text evidence="2">The sequence shown here is derived from an EMBL/GenBank/DDBJ whole genome shotgun (WGS) entry which is preliminary data.</text>
</comment>
<dbReference type="RefSeq" id="WP_138327279.1">
    <property type="nucleotide sequence ID" value="NZ_VCDI01000007.1"/>
</dbReference>
<sequence length="209" mass="22023">MAKRVTAGTMTRTTGRGQSGRRATPAGKVVRSAVSSSDPAAPVRRKPGRPKGSTNKVAGKTKAVTRATRAASNTAAAKPVRRTVPTPARDVAPKPSKEELRSQVETLTISHDKLRARLREANKAAKAAAARIAELEEQVARHEHDLASAAVPEPAPAKAGRRRTPVRDPGDAVPPGVAVETPVAPDEEAEAARENLEHHLHSGPGEKED</sequence>
<organism evidence="2 3">
    <name type="scientific">Lichenicoccus roseus</name>
    <dbReference type="NCBI Taxonomy" id="2683649"/>
    <lineage>
        <taxon>Bacteria</taxon>
        <taxon>Pseudomonadati</taxon>
        <taxon>Pseudomonadota</taxon>
        <taxon>Alphaproteobacteria</taxon>
        <taxon>Acetobacterales</taxon>
        <taxon>Acetobacteraceae</taxon>
        <taxon>Lichenicoccus</taxon>
    </lineage>
</organism>